<name>A0A2I4E4G8_JUGRE</name>
<protein>
    <submittedName>
        <fullName evidence="3">Uncharacterized protein LOC108986210</fullName>
    </submittedName>
</protein>
<feature type="region of interest" description="Disordered" evidence="1">
    <location>
        <begin position="124"/>
        <end position="145"/>
    </location>
</feature>
<dbReference type="Proteomes" id="UP000235220">
    <property type="component" value="Chromosome 10"/>
</dbReference>
<feature type="compositionally biased region" description="Polar residues" evidence="1">
    <location>
        <begin position="124"/>
        <end position="133"/>
    </location>
</feature>
<evidence type="ECO:0000313" key="2">
    <source>
        <dbReference type="Proteomes" id="UP000235220"/>
    </source>
</evidence>
<dbReference type="KEGG" id="jre:108986210"/>
<feature type="compositionally biased region" description="Basic and acidic residues" evidence="1">
    <location>
        <begin position="375"/>
        <end position="392"/>
    </location>
</feature>
<organism evidence="2 3">
    <name type="scientific">Juglans regia</name>
    <name type="common">English walnut</name>
    <dbReference type="NCBI Taxonomy" id="51240"/>
    <lineage>
        <taxon>Eukaryota</taxon>
        <taxon>Viridiplantae</taxon>
        <taxon>Streptophyta</taxon>
        <taxon>Embryophyta</taxon>
        <taxon>Tracheophyta</taxon>
        <taxon>Spermatophyta</taxon>
        <taxon>Magnoliopsida</taxon>
        <taxon>eudicotyledons</taxon>
        <taxon>Gunneridae</taxon>
        <taxon>Pentapetalae</taxon>
        <taxon>rosids</taxon>
        <taxon>fabids</taxon>
        <taxon>Fagales</taxon>
        <taxon>Juglandaceae</taxon>
        <taxon>Juglans</taxon>
    </lineage>
</organism>
<dbReference type="OrthoDB" id="1937968at2759"/>
<keyword evidence="2" id="KW-1185">Reference proteome</keyword>
<dbReference type="GO" id="GO:0003712">
    <property type="term" value="F:transcription coregulator activity"/>
    <property type="evidence" value="ECO:0007669"/>
    <property type="project" value="InterPro"/>
</dbReference>
<evidence type="ECO:0000313" key="3">
    <source>
        <dbReference type="RefSeq" id="XP_018814296.1"/>
    </source>
</evidence>
<dbReference type="FunCoup" id="A0A2I4E4G8">
    <property type="interactions" value="1488"/>
</dbReference>
<dbReference type="InterPro" id="IPR036529">
    <property type="entry name" value="KIX_dom_sf"/>
</dbReference>
<evidence type="ECO:0000256" key="1">
    <source>
        <dbReference type="SAM" id="MobiDB-lite"/>
    </source>
</evidence>
<dbReference type="Gene3D" id="1.10.246.20">
    <property type="entry name" value="Coactivator CBP, KIX domain"/>
    <property type="match status" value="1"/>
</dbReference>
<dbReference type="RefSeq" id="XP_018814296.1">
    <property type="nucleotide sequence ID" value="XM_018958751.2"/>
</dbReference>
<feature type="region of interest" description="Disordered" evidence="1">
    <location>
        <begin position="375"/>
        <end position="410"/>
    </location>
</feature>
<dbReference type="PANTHER" id="PTHR35300">
    <property type="entry name" value="COACTIVATOR CBP, KIX DOMAIN-CONTAINING PROTEIN-RELATED"/>
    <property type="match status" value="1"/>
</dbReference>
<accession>A0A2I4E4G8</accession>
<dbReference type="GeneID" id="108986210"/>
<dbReference type="PANTHER" id="PTHR35300:SF4">
    <property type="entry name" value="HISTONE ACETYLTRANSFERASE"/>
    <property type="match status" value="1"/>
</dbReference>
<sequence length="410" mass="46216">MPRPGSRPYECVRRAWHSDRHQPVRGSVIQQIFRVVNESHSAATKKNREWQEKLPIVVLKAEEIMYSKANSEAEYMNLDTLWDRVNDAINAIIRRDENTETGELLPPCIEAALNLGCTPVRASRSQRLSNPRSYLTPRAPEPAPAPARILDKTTCEQRPFLPFHPGNQLHFAKATTASPTHQVPESDYHIDRNTNLTVPSNYPLLAENISSGWNPLITMERNTPLNLGTMYPLYYGTHNQTRESQLGSRIPEGQHSKTIYIGKPINATTGKSAEEGILQNPFSCMNTENASNRFLQVDVLDTQEKPNERECDLSLSLGLFSQSSVGIEKRSVCEVEDAGSTSSQEGARFSDLSPKTKKEFNFFPRKAAFYPFDSSSREWNTEGEGQTREATMRKRKAPSTRMRIGDFTGN</sequence>
<reference evidence="3" key="1">
    <citation type="submission" date="2025-08" db="UniProtKB">
        <authorList>
            <consortium name="RefSeq"/>
        </authorList>
    </citation>
    <scope>IDENTIFICATION</scope>
    <source>
        <tissue evidence="3">Leaves</tissue>
    </source>
</reference>
<dbReference type="GO" id="GO:0006355">
    <property type="term" value="P:regulation of DNA-templated transcription"/>
    <property type="evidence" value="ECO:0007669"/>
    <property type="project" value="InterPro"/>
</dbReference>
<dbReference type="STRING" id="51240.A0A2I4E4G8"/>
<gene>
    <name evidence="3" type="primary">LOC108986210</name>
</gene>
<dbReference type="Gramene" id="Jr10_22310_p1">
    <property type="protein sequence ID" value="cds.Jr10_22310_p1"/>
    <property type="gene ID" value="Jr10_22310"/>
</dbReference>
<dbReference type="AlphaFoldDB" id="A0A2I4E4G8"/>
<proteinExistence type="predicted"/>